<feature type="chain" id="PRO_5027718034" evidence="1">
    <location>
        <begin position="23"/>
        <end position="472"/>
    </location>
</feature>
<name>A0A6P8GM36_CLUHA</name>
<dbReference type="PANTHER" id="PTHR38706">
    <property type="entry name" value="SI:CH211-198C19.1-RELATED"/>
    <property type="match status" value="1"/>
</dbReference>
<evidence type="ECO:0000256" key="1">
    <source>
        <dbReference type="SAM" id="SignalP"/>
    </source>
</evidence>
<evidence type="ECO:0000313" key="2">
    <source>
        <dbReference type="Proteomes" id="UP000515152"/>
    </source>
</evidence>
<dbReference type="KEGG" id="char:116224457"/>
<dbReference type="Proteomes" id="UP000515152">
    <property type="component" value="Chromosome 17"/>
</dbReference>
<reference evidence="3" key="1">
    <citation type="submission" date="2025-08" db="UniProtKB">
        <authorList>
            <consortium name="RefSeq"/>
        </authorList>
    </citation>
    <scope>IDENTIFICATION</scope>
</reference>
<dbReference type="AlphaFoldDB" id="A0A6P8GM36"/>
<proteinExistence type="predicted"/>
<dbReference type="GeneID" id="116224457"/>
<protein>
    <submittedName>
        <fullName evidence="3">Uncharacterized protein LOC116224457</fullName>
    </submittedName>
</protein>
<evidence type="ECO:0000313" key="3">
    <source>
        <dbReference type="RefSeq" id="XP_031440194.1"/>
    </source>
</evidence>
<feature type="signal peptide" evidence="1">
    <location>
        <begin position="1"/>
        <end position="22"/>
    </location>
</feature>
<dbReference type="OrthoDB" id="8446997at2759"/>
<keyword evidence="1" id="KW-0732">Signal</keyword>
<keyword evidence="2" id="KW-1185">Reference proteome</keyword>
<gene>
    <name evidence="3" type="primary">LOC116224457</name>
</gene>
<organism evidence="2 3">
    <name type="scientific">Clupea harengus</name>
    <name type="common">Atlantic herring</name>
    <dbReference type="NCBI Taxonomy" id="7950"/>
    <lineage>
        <taxon>Eukaryota</taxon>
        <taxon>Metazoa</taxon>
        <taxon>Chordata</taxon>
        <taxon>Craniata</taxon>
        <taxon>Vertebrata</taxon>
        <taxon>Euteleostomi</taxon>
        <taxon>Actinopterygii</taxon>
        <taxon>Neopterygii</taxon>
        <taxon>Teleostei</taxon>
        <taxon>Clupei</taxon>
        <taxon>Clupeiformes</taxon>
        <taxon>Clupeoidei</taxon>
        <taxon>Clupeidae</taxon>
        <taxon>Clupea</taxon>
    </lineage>
</organism>
<dbReference type="RefSeq" id="XP_031440194.1">
    <property type="nucleotide sequence ID" value="XM_031584334.1"/>
</dbReference>
<accession>A0A6P8GM36</accession>
<sequence>MMRLTSVLALTLFCLCVGAVSTIKRLYHMADLTSITFGKKFPHHGLMLLYWFTLHIEFDSQDFILPKDYDPTDGDYGCKTYANTQKLLPKIPRNTEDESYYIIGNLKNEAAKFPTYVNQDYYNAYCALEENANRDDTNRNRDRIIFRLKVLPSGLHLKEVYITQTAVTGLRLSHDLTYEISAQLLKEIRDITQHKVAILCPALKPKEEEAHGMFEDQNLAWFLTLADYDIYRRELCLSNTHCSDYTLGVGEECMSHLHCTPGSTEGEVCDWNPVRLKVSTTAQGYAVVNWANIPDTRVEDEGLTVALFQNDDSSDILAEKAVHDLASGSFPTNTTLNAGLQVRLLLKGSKQTETLWRGPELDGKNPTKIQGYDASIQLFTRDGLAYARFYVKKSFTNWKASFPSWYIGYIPIPEASYATYVYAKDLVQTTDHKFAELDVYEHFFNQKMAPRALLRFFDYQNKVRAQTKPWDD</sequence>
<dbReference type="PANTHER" id="PTHR38706:SF2">
    <property type="match status" value="1"/>
</dbReference>